<protein>
    <submittedName>
        <fullName evidence="1">Uncharacterized protein</fullName>
    </submittedName>
</protein>
<name>A0A6A2Y517_HIBSY</name>
<reference evidence="1" key="1">
    <citation type="submission" date="2019-09" db="EMBL/GenBank/DDBJ databases">
        <title>Draft genome information of white flower Hibiscus syriacus.</title>
        <authorList>
            <person name="Kim Y.-M."/>
        </authorList>
    </citation>
    <scope>NUCLEOTIDE SEQUENCE [LARGE SCALE GENOMIC DNA]</scope>
    <source>
        <strain evidence="1">YM2019G1</strain>
    </source>
</reference>
<organism evidence="1 2">
    <name type="scientific">Hibiscus syriacus</name>
    <name type="common">Rose of Sharon</name>
    <dbReference type="NCBI Taxonomy" id="106335"/>
    <lineage>
        <taxon>Eukaryota</taxon>
        <taxon>Viridiplantae</taxon>
        <taxon>Streptophyta</taxon>
        <taxon>Embryophyta</taxon>
        <taxon>Tracheophyta</taxon>
        <taxon>Spermatophyta</taxon>
        <taxon>Magnoliopsida</taxon>
        <taxon>eudicotyledons</taxon>
        <taxon>Gunneridae</taxon>
        <taxon>Pentapetalae</taxon>
        <taxon>rosids</taxon>
        <taxon>malvids</taxon>
        <taxon>Malvales</taxon>
        <taxon>Malvaceae</taxon>
        <taxon>Malvoideae</taxon>
        <taxon>Hibiscus</taxon>
    </lineage>
</organism>
<accession>A0A6A2Y517</accession>
<evidence type="ECO:0000313" key="1">
    <source>
        <dbReference type="EMBL" id="KAE8663834.1"/>
    </source>
</evidence>
<evidence type="ECO:0000313" key="2">
    <source>
        <dbReference type="Proteomes" id="UP000436088"/>
    </source>
</evidence>
<dbReference type="Proteomes" id="UP000436088">
    <property type="component" value="Unassembled WGS sequence"/>
</dbReference>
<gene>
    <name evidence="1" type="ORF">F3Y22_tig00112888pilonHSYRG00164</name>
</gene>
<keyword evidence="2" id="KW-1185">Reference proteome</keyword>
<sequence>MNSSGVAASSPSPALDSDRWLFWKLLMRHGTDGGVATAEASTWRWWLSRGGGWPSGRLRRLGARVDTNPKHLGLLLGYRIWASVFGLADPSSDGFEQKVEQALLIMNFFFLLQISSSHYELSGNIDPSNDEFKQKALEKLTLMQHVDSDNYLFDHKVIFQDDFTDIDRSSDAKEILNSDSDEEKLTDFICAAQMAKAIDTLLPIKARKPLCNDPNYMKMRNLGYDFLKKEEA</sequence>
<dbReference type="EMBL" id="VEPZ02001664">
    <property type="protein sequence ID" value="KAE8663834.1"/>
    <property type="molecule type" value="Genomic_DNA"/>
</dbReference>
<comment type="caution">
    <text evidence="1">The sequence shown here is derived from an EMBL/GenBank/DDBJ whole genome shotgun (WGS) entry which is preliminary data.</text>
</comment>
<dbReference type="AlphaFoldDB" id="A0A6A2Y517"/>
<proteinExistence type="predicted"/>